<dbReference type="PANTHER" id="PTHR11280">
    <property type="entry name" value="GLUCOSAMINE-6-PHOSPHATE ISOMERASE"/>
    <property type="match status" value="1"/>
</dbReference>
<dbReference type="GO" id="GO:0004342">
    <property type="term" value="F:glucosamine-6-phosphate deaminase activity"/>
    <property type="evidence" value="ECO:0007669"/>
    <property type="project" value="UniProtKB-UniRule"/>
</dbReference>
<dbReference type="SUPFAM" id="SSF100950">
    <property type="entry name" value="NagB/RpiA/CoA transferase-like"/>
    <property type="match status" value="1"/>
</dbReference>
<evidence type="ECO:0000256" key="3">
    <source>
        <dbReference type="HAMAP-Rule" id="MF_01241"/>
    </source>
</evidence>
<dbReference type="CDD" id="cd01399">
    <property type="entry name" value="GlcN6P_deaminase"/>
    <property type="match status" value="1"/>
</dbReference>
<dbReference type="InterPro" id="IPR004547">
    <property type="entry name" value="Glucosamine6P_isomerase"/>
</dbReference>
<dbReference type="Gene3D" id="3.40.50.1360">
    <property type="match status" value="1"/>
</dbReference>
<keyword evidence="2 3" id="KW-0119">Carbohydrate metabolism</keyword>
<dbReference type="Proteomes" id="UP000324781">
    <property type="component" value="Unassembled WGS sequence"/>
</dbReference>
<dbReference type="GO" id="GO:0006043">
    <property type="term" value="P:glucosamine catabolic process"/>
    <property type="evidence" value="ECO:0007669"/>
    <property type="project" value="TreeGrafter"/>
</dbReference>
<dbReference type="GO" id="GO:0005975">
    <property type="term" value="P:carbohydrate metabolic process"/>
    <property type="evidence" value="ECO:0007669"/>
    <property type="project" value="InterPro"/>
</dbReference>
<dbReference type="InterPro" id="IPR037171">
    <property type="entry name" value="NagB/RpiA_transferase-like"/>
</dbReference>
<dbReference type="HAMAP" id="MF_01241">
    <property type="entry name" value="GlcN6P_deamin"/>
    <property type="match status" value="1"/>
</dbReference>
<evidence type="ECO:0000256" key="2">
    <source>
        <dbReference type="ARBA" id="ARBA00023277"/>
    </source>
</evidence>
<comment type="caution">
    <text evidence="3">Lacks conserved residue(s) required for the propagation of feature annotation.</text>
</comment>
<feature type="active site" description="Proton acceptor; for enolization step" evidence="3">
    <location>
        <position position="67"/>
    </location>
</feature>
<dbReference type="EC" id="3.5.99.6" evidence="3"/>
<reference evidence="5 6" key="1">
    <citation type="submission" date="2016-11" db="EMBL/GenBank/DDBJ databases">
        <authorList>
            <person name="Varghese N."/>
            <person name="Submissions S."/>
        </authorList>
    </citation>
    <scope>NUCLEOTIDE SEQUENCE [LARGE SCALE GENOMIC DNA]</scope>
    <source>
        <strain evidence="5 6">DSM 19027</strain>
    </source>
</reference>
<feature type="active site" description="For ring-opening step" evidence="3">
    <location>
        <position position="142"/>
    </location>
</feature>
<dbReference type="Pfam" id="PF01182">
    <property type="entry name" value="Glucosamine_iso"/>
    <property type="match status" value="1"/>
</dbReference>
<keyword evidence="1 3" id="KW-0378">Hydrolase</keyword>
<organism evidence="5 6">
    <name type="scientific">Thermoclostridium caenicola</name>
    <dbReference type="NCBI Taxonomy" id="659425"/>
    <lineage>
        <taxon>Bacteria</taxon>
        <taxon>Bacillati</taxon>
        <taxon>Bacillota</taxon>
        <taxon>Clostridia</taxon>
        <taxon>Eubacteriales</taxon>
        <taxon>Oscillospiraceae</taxon>
        <taxon>Thermoclostridium</taxon>
    </lineage>
</organism>
<name>A0A1M6HW27_9FIRM</name>
<dbReference type="InterPro" id="IPR018321">
    <property type="entry name" value="Glucosamine6P_isomerase_CS"/>
</dbReference>
<accession>A0A1M6HW27</accession>
<dbReference type="EMBL" id="FQZP01000036">
    <property type="protein sequence ID" value="SHJ26409.1"/>
    <property type="molecule type" value="Genomic_DNA"/>
</dbReference>
<evidence type="ECO:0000313" key="5">
    <source>
        <dbReference type="EMBL" id="SHJ26409.1"/>
    </source>
</evidence>
<dbReference type="NCBIfam" id="TIGR00502">
    <property type="entry name" value="nagB"/>
    <property type="match status" value="1"/>
</dbReference>
<proteinExistence type="inferred from homology"/>
<comment type="function">
    <text evidence="3">Catalyzes the reversible isomerization-deamination of glucosamine 6-phosphate (GlcN6P) to form fructose 6-phosphate (Fru6P) and ammonium ion.</text>
</comment>
<feature type="active site" description="For ring-opening step" evidence="3">
    <location>
        <position position="149"/>
    </location>
</feature>
<dbReference type="PANTHER" id="PTHR11280:SF5">
    <property type="entry name" value="GLUCOSAMINE-6-PHOSPHATE ISOMERASE"/>
    <property type="match status" value="1"/>
</dbReference>
<evidence type="ECO:0000313" key="6">
    <source>
        <dbReference type="Proteomes" id="UP000324781"/>
    </source>
</evidence>
<comment type="similarity">
    <text evidence="3">Belongs to the glucosamine/galactosamine-6-phosphate isomerase family. NagB subfamily.</text>
</comment>
<dbReference type="OrthoDB" id="9791139at2"/>
<comment type="catalytic activity">
    <reaction evidence="3">
        <text>alpha-D-glucosamine 6-phosphate + H2O = beta-D-fructose 6-phosphate + NH4(+)</text>
        <dbReference type="Rhea" id="RHEA:12172"/>
        <dbReference type="ChEBI" id="CHEBI:15377"/>
        <dbReference type="ChEBI" id="CHEBI:28938"/>
        <dbReference type="ChEBI" id="CHEBI:57634"/>
        <dbReference type="ChEBI" id="CHEBI:75989"/>
        <dbReference type="EC" id="3.5.99.6"/>
    </reaction>
</comment>
<evidence type="ECO:0000259" key="4">
    <source>
        <dbReference type="Pfam" id="PF01182"/>
    </source>
</evidence>
<feature type="active site" description="Proton acceptor; for ring-opening step" evidence="3">
    <location>
        <position position="144"/>
    </location>
</feature>
<dbReference type="GO" id="GO:0006046">
    <property type="term" value="P:N-acetylglucosamine catabolic process"/>
    <property type="evidence" value="ECO:0007669"/>
    <property type="project" value="UniProtKB-UniRule"/>
</dbReference>
<comment type="pathway">
    <text evidence="3">Amino-sugar metabolism; N-acetylneuraminate degradation; D-fructose 6-phosphate from N-acetylneuraminate: step 5/5.</text>
</comment>
<protein>
    <recommendedName>
        <fullName evidence="3">Glucosamine-6-phosphate deaminase</fullName>
        <ecNumber evidence="3">3.5.99.6</ecNumber>
    </recommendedName>
    <alternativeName>
        <fullName evidence="3">GlcN6P deaminase</fullName>
        <shortName evidence="3">GNPDA</shortName>
    </alternativeName>
    <alternativeName>
        <fullName evidence="3">Glucosamine-6-phosphate isomerase</fullName>
    </alternativeName>
</protein>
<dbReference type="GO" id="GO:0019262">
    <property type="term" value="P:N-acetylneuraminate catabolic process"/>
    <property type="evidence" value="ECO:0007669"/>
    <property type="project" value="UniProtKB-UniRule"/>
</dbReference>
<dbReference type="GO" id="GO:0042802">
    <property type="term" value="F:identical protein binding"/>
    <property type="evidence" value="ECO:0007669"/>
    <property type="project" value="TreeGrafter"/>
</dbReference>
<sequence length="274" mass="30720">MNVIIRNTYEEMSRYAAEVIAAMVRSKPDCVLGLATGSTPIGTYRELIRMHKEEGLDFSQVKTFNLDEYLGLGMDLSKPYEQDQSYARFMHEELFKHINIKKENIHIPDGLTKNPEEFCMQYEEEIKKAGGIDLQLLGIGGDGHWAFNEPGSSLASRTRVEALTKQTLDDNYELFYCKAGIPREQMPHFAITMGIGTILEARNILMIANGRRKADVVAKAIEGPVTSQITASAIQLFSGGITVVLDREAASKLKDIDYYLHKEKLSSLFSSKKS</sequence>
<dbReference type="RefSeq" id="WP_149679085.1">
    <property type="nucleotide sequence ID" value="NZ_FQZP01000036.1"/>
</dbReference>
<dbReference type="AlphaFoldDB" id="A0A1M6HW27"/>
<feature type="domain" description="Glucosamine/galactosamine-6-phosphate isomerase" evidence="4">
    <location>
        <begin position="10"/>
        <end position="235"/>
    </location>
</feature>
<dbReference type="GO" id="GO:0005737">
    <property type="term" value="C:cytoplasm"/>
    <property type="evidence" value="ECO:0007669"/>
    <property type="project" value="TreeGrafter"/>
</dbReference>
<dbReference type="InterPro" id="IPR006148">
    <property type="entry name" value="Glc/Gal-6P_isomerase"/>
</dbReference>
<dbReference type="PROSITE" id="PS01161">
    <property type="entry name" value="GLC_GALNAC_ISOMERASE"/>
    <property type="match status" value="1"/>
</dbReference>
<dbReference type="UniPathway" id="UPA00629">
    <property type="reaction ID" value="UER00684"/>
</dbReference>
<evidence type="ECO:0000256" key="1">
    <source>
        <dbReference type="ARBA" id="ARBA00022801"/>
    </source>
</evidence>
<keyword evidence="6" id="KW-1185">Reference proteome</keyword>
<gene>
    <name evidence="3" type="primary">nagB</name>
    <name evidence="5" type="ORF">SAMN05444373_10362</name>
</gene>